<dbReference type="Pfam" id="PF13279">
    <property type="entry name" value="4HBT_2"/>
    <property type="match status" value="1"/>
</dbReference>
<sequence>MILCTIFKLVFFLYLLSSYKSLPGAYFVRFFTAIFPTLLLPHITGPNTANIKKLQKNRYGCFAHVKMCTYVSPFECDFYLHKSNSTYFEELDFSRSSLMTKILQKLALEKGIPYIPVANVFTNFLKELKPFERYQLTSSILCWDEKWIYVISKFTKKQGTVFCSISLTKYVLKEGRKTVPPRTALEYCGLYNEDVAQISQHNLELLTNDSGFHNTVPLENLEHSYLQI</sequence>
<dbReference type="SUPFAM" id="SSF54637">
    <property type="entry name" value="Thioesterase/thiol ester dehydrase-isomerase"/>
    <property type="match status" value="1"/>
</dbReference>
<dbReference type="PANTHER" id="PTHR12475:SF4">
    <property type="entry name" value="PROTEIN THEM6"/>
    <property type="match status" value="1"/>
</dbReference>
<reference evidence="3" key="1">
    <citation type="journal article" date="2013" name="Genome Announc.">
        <title>Genome sequence of the food spoilage yeast Zygosaccharomyces bailii CLIB 213(T).</title>
        <authorList>
            <person name="Galeote V."/>
            <person name="Bigey F."/>
            <person name="Devillers H."/>
            <person name="Neuveglise C."/>
            <person name="Dequin S."/>
        </authorList>
    </citation>
    <scope>NUCLEOTIDE SEQUENCE [LARGE SCALE GENOMIC DNA]</scope>
    <source>
        <strain evidence="3">CLIB 213 / ATCC 58445 / CBS 680 / CCRC 21525 / NBRC 1098 / NCYC 1416 / NRRL Y-2227</strain>
    </source>
</reference>
<dbReference type="CDD" id="cd00586">
    <property type="entry name" value="4HBT"/>
    <property type="match status" value="1"/>
</dbReference>
<organism evidence="2 3">
    <name type="scientific">Zygosaccharomyces bailii (strain CLIB 213 / ATCC 58445 / CBS 680 / BCRC 21525 / NBRC 1098 / NCYC 1416 / NRRL Y-2227)</name>
    <dbReference type="NCBI Taxonomy" id="1333698"/>
    <lineage>
        <taxon>Eukaryota</taxon>
        <taxon>Fungi</taxon>
        <taxon>Dikarya</taxon>
        <taxon>Ascomycota</taxon>
        <taxon>Saccharomycotina</taxon>
        <taxon>Saccharomycetes</taxon>
        <taxon>Saccharomycetales</taxon>
        <taxon>Saccharomycetaceae</taxon>
        <taxon>Zygosaccharomyces</taxon>
    </lineage>
</organism>
<dbReference type="EMBL" id="HG316457">
    <property type="protein sequence ID" value="CDF89619.1"/>
    <property type="molecule type" value="Genomic_DNA"/>
</dbReference>
<protein>
    <submittedName>
        <fullName evidence="2">ZYBA0S04-08614g1_1</fullName>
    </submittedName>
</protein>
<dbReference type="InterPro" id="IPR029069">
    <property type="entry name" value="HotDog_dom_sf"/>
</dbReference>
<dbReference type="Gene3D" id="3.10.129.10">
    <property type="entry name" value="Hotdog Thioesterase"/>
    <property type="match status" value="1"/>
</dbReference>
<dbReference type="AlphaFoldDB" id="A0A8J2WZY7"/>
<name>A0A8J2WZY7_ZYGB2</name>
<dbReference type="OrthoDB" id="265761at2759"/>
<evidence type="ECO:0000313" key="2">
    <source>
        <dbReference type="EMBL" id="CDF89619.1"/>
    </source>
</evidence>
<accession>A0A8J2WZY7</accession>
<dbReference type="InterPro" id="IPR051490">
    <property type="entry name" value="THEM6_lcsJ_thioesterase"/>
</dbReference>
<dbReference type="Proteomes" id="UP000019375">
    <property type="component" value="Unassembled WGS sequence"/>
</dbReference>
<dbReference type="PANTHER" id="PTHR12475">
    <property type="match status" value="1"/>
</dbReference>
<evidence type="ECO:0000256" key="1">
    <source>
        <dbReference type="ARBA" id="ARBA00038476"/>
    </source>
</evidence>
<evidence type="ECO:0000313" key="3">
    <source>
        <dbReference type="Proteomes" id="UP000019375"/>
    </source>
</evidence>
<gene>
    <name evidence="2" type="ORF">BN860_08614g</name>
</gene>
<comment type="similarity">
    <text evidence="1">Belongs to the lcsJ thioesterase family.</text>
</comment>
<proteinExistence type="inferred from homology"/>
<keyword evidence="3" id="KW-1185">Reference proteome</keyword>